<gene>
    <name evidence="13" type="ORF">L9F63_017622</name>
</gene>
<comment type="subcellular location">
    <subcellularLocation>
        <location evidence="1">Membrane</location>
        <topology evidence="1">Multi-pass membrane protein</topology>
    </subcellularLocation>
</comment>
<keyword evidence="3 12" id="KW-0813">Transport</keyword>
<accession>A0AAD8EGV6</accession>
<proteinExistence type="inferred from homology"/>
<feature type="non-terminal residue" evidence="13">
    <location>
        <position position="1"/>
    </location>
</feature>
<dbReference type="PANTHER" id="PTHR11690:SF247">
    <property type="entry name" value="PICKPOCKET 23, ISOFORM C"/>
    <property type="match status" value="1"/>
</dbReference>
<dbReference type="Pfam" id="PF00858">
    <property type="entry name" value="ASC"/>
    <property type="match status" value="1"/>
</dbReference>
<keyword evidence="9" id="KW-0472">Membrane</keyword>
<evidence type="ECO:0000256" key="12">
    <source>
        <dbReference type="RuleBase" id="RU000679"/>
    </source>
</evidence>
<evidence type="ECO:0000256" key="2">
    <source>
        <dbReference type="ARBA" id="ARBA00007193"/>
    </source>
</evidence>
<comment type="similarity">
    <text evidence="2 12">Belongs to the amiloride-sensitive sodium channel (TC 1.A.6) family.</text>
</comment>
<dbReference type="AlphaFoldDB" id="A0AAD8EGV6"/>
<evidence type="ECO:0000256" key="3">
    <source>
        <dbReference type="ARBA" id="ARBA00022448"/>
    </source>
</evidence>
<evidence type="ECO:0000256" key="11">
    <source>
        <dbReference type="ARBA" id="ARBA00023303"/>
    </source>
</evidence>
<keyword evidence="11 12" id="KW-0407">Ion channel</keyword>
<keyword evidence="8 12" id="KW-0406">Ion transport</keyword>
<dbReference type="GO" id="GO:0015280">
    <property type="term" value="F:ligand-gated sodium channel activity"/>
    <property type="evidence" value="ECO:0007669"/>
    <property type="project" value="TreeGrafter"/>
</dbReference>
<dbReference type="GO" id="GO:0005886">
    <property type="term" value="C:plasma membrane"/>
    <property type="evidence" value="ECO:0007669"/>
    <property type="project" value="TreeGrafter"/>
</dbReference>
<dbReference type="PANTHER" id="PTHR11690">
    <property type="entry name" value="AMILORIDE-SENSITIVE SODIUM CHANNEL-RELATED"/>
    <property type="match status" value="1"/>
</dbReference>
<comment type="caution">
    <text evidence="13">The sequence shown here is derived from an EMBL/GenBank/DDBJ whole genome shotgun (WGS) entry which is preliminary data.</text>
</comment>
<dbReference type="Gene3D" id="2.60.470.10">
    <property type="entry name" value="Acid-sensing ion channels like domains"/>
    <property type="match status" value="1"/>
</dbReference>
<name>A0AAD8EGV6_DIPPU</name>
<keyword evidence="7" id="KW-0915">Sodium</keyword>
<evidence type="ECO:0000256" key="5">
    <source>
        <dbReference type="ARBA" id="ARBA00022692"/>
    </source>
</evidence>
<sequence length="178" mass="20706">MVKKCESIFKSCTYKETPFNCCDRLVQFSTEVGFCYAFNSRLAHTLLPDNGTITDDFKDEKINEGDISWSLKVQASKDKEEIPNIKIYVHSAEETPTVELSPLYTWRYDMGKILFTDKQTYTTSDSRQLSIKQRKCAFPDEIKLDTDVYYTFSGCMSQCRLRLAKEKCNCVPPFYRKI</sequence>
<evidence type="ECO:0000256" key="4">
    <source>
        <dbReference type="ARBA" id="ARBA00022461"/>
    </source>
</evidence>
<evidence type="ECO:0000256" key="9">
    <source>
        <dbReference type="ARBA" id="ARBA00023136"/>
    </source>
</evidence>
<dbReference type="InterPro" id="IPR001873">
    <property type="entry name" value="ENaC"/>
</dbReference>
<evidence type="ECO:0000256" key="8">
    <source>
        <dbReference type="ARBA" id="ARBA00023065"/>
    </source>
</evidence>
<evidence type="ECO:0000256" key="7">
    <source>
        <dbReference type="ARBA" id="ARBA00023053"/>
    </source>
</evidence>
<evidence type="ECO:0000256" key="1">
    <source>
        <dbReference type="ARBA" id="ARBA00004141"/>
    </source>
</evidence>
<reference evidence="13" key="1">
    <citation type="journal article" date="2023" name="IScience">
        <title>Live-bearing cockroach genome reveals convergent evolutionary mechanisms linked to viviparity in insects and beyond.</title>
        <authorList>
            <person name="Fouks B."/>
            <person name="Harrison M.C."/>
            <person name="Mikhailova A.A."/>
            <person name="Marchal E."/>
            <person name="English S."/>
            <person name="Carruthers M."/>
            <person name="Jennings E.C."/>
            <person name="Chiamaka E.L."/>
            <person name="Frigard R.A."/>
            <person name="Pippel M."/>
            <person name="Attardo G.M."/>
            <person name="Benoit J.B."/>
            <person name="Bornberg-Bauer E."/>
            <person name="Tobe S.S."/>
        </authorList>
    </citation>
    <scope>NUCLEOTIDE SEQUENCE</scope>
    <source>
        <strain evidence="13">Stay&amp;Tobe</strain>
    </source>
</reference>
<evidence type="ECO:0000256" key="6">
    <source>
        <dbReference type="ARBA" id="ARBA00022989"/>
    </source>
</evidence>
<dbReference type="Proteomes" id="UP001233999">
    <property type="component" value="Unassembled WGS sequence"/>
</dbReference>
<dbReference type="EMBL" id="JASPKZ010005281">
    <property type="protein sequence ID" value="KAJ9589077.1"/>
    <property type="molecule type" value="Genomic_DNA"/>
</dbReference>
<organism evidence="13 14">
    <name type="scientific">Diploptera punctata</name>
    <name type="common">Pacific beetle cockroach</name>
    <dbReference type="NCBI Taxonomy" id="6984"/>
    <lineage>
        <taxon>Eukaryota</taxon>
        <taxon>Metazoa</taxon>
        <taxon>Ecdysozoa</taxon>
        <taxon>Arthropoda</taxon>
        <taxon>Hexapoda</taxon>
        <taxon>Insecta</taxon>
        <taxon>Pterygota</taxon>
        <taxon>Neoptera</taxon>
        <taxon>Polyneoptera</taxon>
        <taxon>Dictyoptera</taxon>
        <taxon>Blattodea</taxon>
        <taxon>Blaberoidea</taxon>
        <taxon>Blaberidae</taxon>
        <taxon>Diplopterinae</taxon>
        <taxon>Diploptera</taxon>
    </lineage>
</organism>
<keyword evidence="6" id="KW-1133">Transmembrane helix</keyword>
<keyword evidence="10 12" id="KW-0739">Sodium transport</keyword>
<protein>
    <submittedName>
        <fullName evidence="13">Uncharacterized protein</fullName>
    </submittedName>
</protein>
<evidence type="ECO:0000313" key="13">
    <source>
        <dbReference type="EMBL" id="KAJ9589077.1"/>
    </source>
</evidence>
<keyword evidence="4 12" id="KW-0894">Sodium channel</keyword>
<evidence type="ECO:0000313" key="14">
    <source>
        <dbReference type="Proteomes" id="UP001233999"/>
    </source>
</evidence>
<reference evidence="13" key="2">
    <citation type="submission" date="2023-05" db="EMBL/GenBank/DDBJ databases">
        <authorList>
            <person name="Fouks B."/>
        </authorList>
    </citation>
    <scope>NUCLEOTIDE SEQUENCE</scope>
    <source>
        <strain evidence="13">Stay&amp;Tobe</strain>
        <tissue evidence="13">Testes</tissue>
    </source>
</reference>
<evidence type="ECO:0000256" key="10">
    <source>
        <dbReference type="ARBA" id="ARBA00023201"/>
    </source>
</evidence>
<keyword evidence="14" id="KW-1185">Reference proteome</keyword>
<keyword evidence="5 12" id="KW-0812">Transmembrane</keyword>